<sequence>MSDPHAHKDDQSLSPHKEHANLPRGYRILAGHPSIPEYLALRRQAGGLSPKTAIQAEKAMGGSWYAAYIVSTKANPDATQHLNESQADLMNRNEGETAVAMARVIGDGGWYFHIIDFAVLPKHQRKGLGQALMADILNRIRKEAPPGAYVNLIANDKGQALYGKFGFKEPVGDLGMELRMEYPEGAGPDDEKIPRVDETRAG</sequence>
<name>A0A1B8G959_9PEZI</name>
<dbReference type="EMBL" id="KV460269">
    <property type="protein sequence ID" value="OBT92364.1"/>
    <property type="molecule type" value="Genomic_DNA"/>
</dbReference>
<dbReference type="SUPFAM" id="SSF55729">
    <property type="entry name" value="Acyl-CoA N-acyltransferases (Nat)"/>
    <property type="match status" value="1"/>
</dbReference>
<evidence type="ECO:0000256" key="1">
    <source>
        <dbReference type="SAM" id="MobiDB-lite"/>
    </source>
</evidence>
<evidence type="ECO:0000313" key="3">
    <source>
        <dbReference type="EMBL" id="OBT92364.1"/>
    </source>
</evidence>
<evidence type="ECO:0000259" key="2">
    <source>
        <dbReference type="PROSITE" id="PS51186"/>
    </source>
</evidence>
<dbReference type="AlphaFoldDB" id="A0A1B8G959"/>
<feature type="region of interest" description="Disordered" evidence="1">
    <location>
        <begin position="181"/>
        <end position="202"/>
    </location>
</feature>
<dbReference type="PANTHER" id="PTHR43233">
    <property type="entry name" value="FAMILY N-ACETYLTRANSFERASE, PUTATIVE (AFU_ORTHOLOGUE AFUA_6G03350)-RELATED"/>
    <property type="match status" value="1"/>
</dbReference>
<dbReference type="InterPro" id="IPR000182">
    <property type="entry name" value="GNAT_dom"/>
</dbReference>
<dbReference type="STRING" id="342668.A0A1B8G959"/>
<organism evidence="3 4">
    <name type="scientific">Pseudogymnoascus verrucosus</name>
    <dbReference type="NCBI Taxonomy" id="342668"/>
    <lineage>
        <taxon>Eukaryota</taxon>
        <taxon>Fungi</taxon>
        <taxon>Dikarya</taxon>
        <taxon>Ascomycota</taxon>
        <taxon>Pezizomycotina</taxon>
        <taxon>Leotiomycetes</taxon>
        <taxon>Thelebolales</taxon>
        <taxon>Thelebolaceae</taxon>
        <taxon>Pseudogymnoascus</taxon>
    </lineage>
</organism>
<protein>
    <recommendedName>
        <fullName evidence="2">N-acetyltransferase domain-containing protein</fullName>
    </recommendedName>
</protein>
<dbReference type="PROSITE" id="PS51186">
    <property type="entry name" value="GNAT"/>
    <property type="match status" value="1"/>
</dbReference>
<feature type="domain" description="N-acetyltransferase" evidence="2">
    <location>
        <begin position="48"/>
        <end position="185"/>
    </location>
</feature>
<dbReference type="CDD" id="cd04301">
    <property type="entry name" value="NAT_SF"/>
    <property type="match status" value="1"/>
</dbReference>
<dbReference type="InterPro" id="IPR053144">
    <property type="entry name" value="Acetyltransferase_Butenolide"/>
</dbReference>
<dbReference type="GO" id="GO:0016747">
    <property type="term" value="F:acyltransferase activity, transferring groups other than amino-acyl groups"/>
    <property type="evidence" value="ECO:0007669"/>
    <property type="project" value="InterPro"/>
</dbReference>
<gene>
    <name evidence="3" type="ORF">VE01_09370</name>
</gene>
<dbReference type="GeneID" id="28842756"/>
<dbReference type="InterPro" id="IPR016181">
    <property type="entry name" value="Acyl_CoA_acyltransferase"/>
</dbReference>
<proteinExistence type="predicted"/>
<dbReference type="Proteomes" id="UP000091956">
    <property type="component" value="Unassembled WGS sequence"/>
</dbReference>
<dbReference type="RefSeq" id="XP_018126097.1">
    <property type="nucleotide sequence ID" value="XM_018278784.2"/>
</dbReference>
<feature type="compositionally biased region" description="Basic and acidic residues" evidence="1">
    <location>
        <begin position="189"/>
        <end position="202"/>
    </location>
</feature>
<dbReference type="Pfam" id="PF13673">
    <property type="entry name" value="Acetyltransf_10"/>
    <property type="match status" value="1"/>
</dbReference>
<dbReference type="GO" id="GO:0006048">
    <property type="term" value="P:UDP-N-acetylglucosamine biosynthetic process"/>
    <property type="evidence" value="ECO:0007669"/>
    <property type="project" value="UniProtKB-UniPathway"/>
</dbReference>
<dbReference type="Gene3D" id="3.40.630.30">
    <property type="match status" value="1"/>
</dbReference>
<dbReference type="UniPathway" id="UPA00113">
    <property type="reaction ID" value="UER00529"/>
</dbReference>
<dbReference type="PANTHER" id="PTHR43233:SF1">
    <property type="entry name" value="FAMILY N-ACETYLTRANSFERASE, PUTATIVE (AFU_ORTHOLOGUE AFUA_6G03350)-RELATED"/>
    <property type="match status" value="1"/>
</dbReference>
<reference evidence="3 4" key="1">
    <citation type="submission" date="2016-03" db="EMBL/GenBank/DDBJ databases">
        <title>Comparative genomics of Pseudogymnoascus destructans, the fungus causing white-nose syndrome of bats.</title>
        <authorList>
            <person name="Palmer J.M."/>
            <person name="Drees K.P."/>
            <person name="Foster J.T."/>
            <person name="Lindner D.L."/>
        </authorList>
    </citation>
    <scope>NUCLEOTIDE SEQUENCE [LARGE SCALE GENOMIC DNA]</scope>
    <source>
        <strain evidence="3 4">UAMH 10579</strain>
    </source>
</reference>
<evidence type="ECO:0000313" key="4">
    <source>
        <dbReference type="Proteomes" id="UP000091956"/>
    </source>
</evidence>
<accession>A0A1B8G959</accession>
<keyword evidence="4" id="KW-1185">Reference proteome</keyword>
<reference evidence="4" key="2">
    <citation type="journal article" date="2018" name="Nat. Commun.">
        <title>Extreme sensitivity to ultraviolet light in the fungal pathogen causing white-nose syndrome of bats.</title>
        <authorList>
            <person name="Palmer J.M."/>
            <person name="Drees K.P."/>
            <person name="Foster J.T."/>
            <person name="Lindner D.L."/>
        </authorList>
    </citation>
    <scope>NUCLEOTIDE SEQUENCE [LARGE SCALE GENOMIC DNA]</scope>
    <source>
        <strain evidence="4">UAMH 10579</strain>
    </source>
</reference>